<evidence type="ECO:0000313" key="1">
    <source>
        <dbReference type="EMBL" id="AHK22381.1"/>
    </source>
</evidence>
<reference evidence="1 2" key="1">
    <citation type="journal article" date="2014" name="Genome Biol. Evol.">
        <title>Phylogenomics of "Candidatus Hepatoplasma crinochetorum," a Lineage of Mollicutes Associated with Noninsect Arthropods.</title>
        <authorList>
            <person name="Leclercq S."/>
            <person name="Dittmer J."/>
            <person name="Bouchon D."/>
            <person name="Cordaux R."/>
        </authorList>
    </citation>
    <scope>NUCLEOTIDE SEQUENCE [LARGE SCALE GENOMIC DNA]</scope>
    <source>
        <strain evidence="1 2">Av</strain>
    </source>
</reference>
<dbReference type="Gene3D" id="3.40.50.300">
    <property type="entry name" value="P-loop containing nucleotide triphosphate hydrolases"/>
    <property type="match status" value="1"/>
</dbReference>
<dbReference type="Proteomes" id="UP000019450">
    <property type="component" value="Chromosome"/>
</dbReference>
<protein>
    <submittedName>
        <fullName evidence="1">Putative ATP-binding protein involved in virulence</fullName>
    </submittedName>
</protein>
<gene>
    <name evidence="1" type="ORF">X271_00275</name>
</gene>
<dbReference type="STRING" id="1427984.X271_00275"/>
<accession>W8GN17</accession>
<proteinExistence type="predicted"/>
<dbReference type="RefSeq" id="WP_025208679.1">
    <property type="nucleotide sequence ID" value="NZ_CP006932.1"/>
</dbReference>
<keyword evidence="2" id="KW-1185">Reference proteome</keyword>
<dbReference type="KEGG" id="hcr:X271_00275"/>
<keyword evidence="1" id="KW-0067">ATP-binding</keyword>
<evidence type="ECO:0000313" key="2">
    <source>
        <dbReference type="Proteomes" id="UP000019450"/>
    </source>
</evidence>
<dbReference type="EMBL" id="CP006932">
    <property type="protein sequence ID" value="AHK22381.1"/>
    <property type="molecule type" value="Genomic_DNA"/>
</dbReference>
<keyword evidence="1" id="KW-0547">Nucleotide-binding</keyword>
<sequence>MEIILNQFYNNQRVKSENNILLIFGENNSGKTIFVNNFELLLKRKTYHIFSDVQYEDTRDYLILNEEWELKKELNLQKKSYLFRFLTNNLIYFLEENNIDLIRKIQEEKEIKLILNKIKNIINSKINDYYIEPIFNFKNDFDLINLLFKLTIYDQEQNEIDEKRLSRSEQLMLYLKLLIDSNTKNKIFIFDCIDSSFNGKKLQEFATLINKLKENNFVLLTTRNPLIIRNLKISIEEILFLNKNKLERFYLNKEFLLKNYFLSDYIFEKEQIKTSDQFNQKIEELKMVAEKKDYQKIEENFIKDKLSYLLLDLDLEKKEYLGPYSFKSENEKLRDILFFRLNEIKGINKEFKKLKFLDNIY</sequence>
<dbReference type="GO" id="GO:0005524">
    <property type="term" value="F:ATP binding"/>
    <property type="evidence" value="ECO:0007669"/>
    <property type="project" value="UniProtKB-KW"/>
</dbReference>
<dbReference type="AlphaFoldDB" id="W8GN17"/>
<dbReference type="SUPFAM" id="SSF52540">
    <property type="entry name" value="P-loop containing nucleoside triphosphate hydrolases"/>
    <property type="match status" value="1"/>
</dbReference>
<dbReference type="InterPro" id="IPR027417">
    <property type="entry name" value="P-loop_NTPase"/>
</dbReference>
<organism evidence="1 2">
    <name type="scientific">Candidatus Hepatoplasma crinochetorum Av</name>
    <dbReference type="NCBI Taxonomy" id="1427984"/>
    <lineage>
        <taxon>Bacteria</taxon>
        <taxon>Bacillati</taxon>
        <taxon>Mycoplasmatota</taxon>
        <taxon>Mollicutes</taxon>
        <taxon>Candidatus Hepatoplasmataceae</taxon>
        <taxon>Candidatus Hepatoplasma</taxon>
    </lineage>
</organism>
<name>W8GN17_9MOLU</name>
<dbReference type="HOGENOM" id="CLU_766581_0_0_14"/>